<evidence type="ECO:0000256" key="2">
    <source>
        <dbReference type="ARBA" id="ARBA00012925"/>
    </source>
</evidence>
<evidence type="ECO:0000256" key="6">
    <source>
        <dbReference type="ARBA" id="ARBA00048348"/>
    </source>
</evidence>
<dbReference type="GO" id="GO:0008270">
    <property type="term" value="F:zinc ion binding"/>
    <property type="evidence" value="ECO:0007669"/>
    <property type="project" value="InterPro"/>
</dbReference>
<keyword evidence="10" id="KW-1185">Reference proteome</keyword>
<dbReference type="InterPro" id="IPR023561">
    <property type="entry name" value="Carbonic_anhydrase_a-class"/>
</dbReference>
<dbReference type="SMART" id="SM01057">
    <property type="entry name" value="Carb_anhydrase"/>
    <property type="match status" value="1"/>
</dbReference>
<evidence type="ECO:0000259" key="8">
    <source>
        <dbReference type="PROSITE" id="PS51144"/>
    </source>
</evidence>
<protein>
    <recommendedName>
        <fullName evidence="2">carbonic anhydrase</fullName>
        <ecNumber evidence="2">4.2.1.1</ecNumber>
    </recommendedName>
</protein>
<dbReference type="GO" id="GO:0004089">
    <property type="term" value="F:carbonate dehydratase activity"/>
    <property type="evidence" value="ECO:0007669"/>
    <property type="project" value="UniProtKB-EC"/>
</dbReference>
<dbReference type="Proteomes" id="UP000231693">
    <property type="component" value="Unassembled WGS sequence"/>
</dbReference>
<feature type="compositionally biased region" description="Basic and acidic residues" evidence="7">
    <location>
        <begin position="49"/>
        <end position="62"/>
    </location>
</feature>
<feature type="domain" description="Alpha-carbonic anhydrase" evidence="8">
    <location>
        <begin position="68"/>
        <end position="289"/>
    </location>
</feature>
<dbReference type="AlphaFoldDB" id="A0A2M9CZD7"/>
<dbReference type="InterPro" id="IPR001148">
    <property type="entry name" value="CA_dom"/>
</dbReference>
<gene>
    <name evidence="9" type="ORF">CLV28_0409</name>
</gene>
<dbReference type="PANTHER" id="PTHR18952">
    <property type="entry name" value="CARBONIC ANHYDRASE"/>
    <property type="match status" value="1"/>
</dbReference>
<name>A0A2M9CZD7_9CELL</name>
<comment type="catalytic activity">
    <reaction evidence="6">
        <text>hydrogencarbonate + H(+) = CO2 + H2O</text>
        <dbReference type="Rhea" id="RHEA:10748"/>
        <dbReference type="ChEBI" id="CHEBI:15377"/>
        <dbReference type="ChEBI" id="CHEBI:15378"/>
        <dbReference type="ChEBI" id="CHEBI:16526"/>
        <dbReference type="ChEBI" id="CHEBI:17544"/>
        <dbReference type="EC" id="4.2.1.1"/>
    </reaction>
</comment>
<dbReference type="CDD" id="cd03124">
    <property type="entry name" value="alpha_CA_prokaryotic_like"/>
    <property type="match status" value="1"/>
</dbReference>
<feature type="compositionally biased region" description="Polar residues" evidence="7">
    <location>
        <begin position="63"/>
        <end position="74"/>
    </location>
</feature>
<dbReference type="Pfam" id="PF00194">
    <property type="entry name" value="Carb_anhydrase"/>
    <property type="match status" value="1"/>
</dbReference>
<dbReference type="PROSITE" id="PS51257">
    <property type="entry name" value="PROKAR_LIPOPROTEIN"/>
    <property type="match status" value="1"/>
</dbReference>
<evidence type="ECO:0000256" key="3">
    <source>
        <dbReference type="ARBA" id="ARBA00022723"/>
    </source>
</evidence>
<keyword evidence="4" id="KW-0862">Zinc</keyword>
<comment type="similarity">
    <text evidence="1">Belongs to the alpha-carbonic anhydrase family.</text>
</comment>
<evidence type="ECO:0000256" key="4">
    <source>
        <dbReference type="ARBA" id="ARBA00022833"/>
    </source>
</evidence>
<feature type="region of interest" description="Disordered" evidence="7">
    <location>
        <begin position="23"/>
        <end position="78"/>
    </location>
</feature>
<dbReference type="PROSITE" id="PS51144">
    <property type="entry name" value="ALPHA_CA_2"/>
    <property type="match status" value="1"/>
</dbReference>
<evidence type="ECO:0000256" key="1">
    <source>
        <dbReference type="ARBA" id="ARBA00010718"/>
    </source>
</evidence>
<organism evidence="9 10">
    <name type="scientific">Sediminihabitans luteus</name>
    <dbReference type="NCBI Taxonomy" id="1138585"/>
    <lineage>
        <taxon>Bacteria</taxon>
        <taxon>Bacillati</taxon>
        <taxon>Actinomycetota</taxon>
        <taxon>Actinomycetes</taxon>
        <taxon>Micrococcales</taxon>
        <taxon>Cellulomonadaceae</taxon>
        <taxon>Sediminihabitans</taxon>
    </lineage>
</organism>
<sequence length="289" mass="29205">MRNQMLGTIGGIGVLLLTACSGGESDPVPSAGSAHVEPSGQGSDGYASDGHESDGNESDGHDSGQNSDGWSYTGDTGPEAWAELDASYAACAGDAQSPVDLSAGAAAGATAALELAYTASSATVTDDGHTLKAEVGEGGSTATLDGVAHDLVQMHFHAPSEHTVDGEPAAAEMHFVHAADDGGLLVVGVLATEGVEDVAWAPYLSAADLPAGRSVEVPVDWAGIAPDVSAYRQYPGSLTTPPCSETVTWVVADAPLELSAEQIAALDAAFDDNARPTQPLGDREVVLHE</sequence>
<reference evidence="9 10" key="1">
    <citation type="submission" date="2017-11" db="EMBL/GenBank/DDBJ databases">
        <title>Genomic Encyclopedia of Archaeal and Bacterial Type Strains, Phase II (KMG-II): From Individual Species to Whole Genera.</title>
        <authorList>
            <person name="Goeker M."/>
        </authorList>
    </citation>
    <scope>NUCLEOTIDE SEQUENCE [LARGE SCALE GENOMIC DNA]</scope>
    <source>
        <strain evidence="9 10">DSM 25478</strain>
    </source>
</reference>
<dbReference type="InterPro" id="IPR036398">
    <property type="entry name" value="CA_dom_sf"/>
</dbReference>
<evidence type="ECO:0000313" key="9">
    <source>
        <dbReference type="EMBL" id="PJJ77195.1"/>
    </source>
</evidence>
<dbReference type="PANTHER" id="PTHR18952:SF265">
    <property type="entry name" value="CARBONIC ANHYDRASE"/>
    <property type="match status" value="1"/>
</dbReference>
<evidence type="ECO:0000256" key="5">
    <source>
        <dbReference type="ARBA" id="ARBA00023239"/>
    </source>
</evidence>
<dbReference type="RefSeq" id="WP_100421621.1">
    <property type="nucleotide sequence ID" value="NZ_BOOX01000004.1"/>
</dbReference>
<comment type="caution">
    <text evidence="9">The sequence shown here is derived from an EMBL/GenBank/DDBJ whole genome shotgun (WGS) entry which is preliminary data.</text>
</comment>
<evidence type="ECO:0000313" key="10">
    <source>
        <dbReference type="Proteomes" id="UP000231693"/>
    </source>
</evidence>
<dbReference type="OrthoDB" id="5327615at2"/>
<evidence type="ECO:0000256" key="7">
    <source>
        <dbReference type="SAM" id="MobiDB-lite"/>
    </source>
</evidence>
<proteinExistence type="inferred from homology"/>
<dbReference type="EMBL" id="PGFE01000001">
    <property type="protein sequence ID" value="PJJ77195.1"/>
    <property type="molecule type" value="Genomic_DNA"/>
</dbReference>
<accession>A0A2M9CZD7</accession>
<dbReference type="InterPro" id="IPR041891">
    <property type="entry name" value="Alpha_CA_prokaryot-like"/>
</dbReference>
<keyword evidence="3" id="KW-0479">Metal-binding</keyword>
<dbReference type="SUPFAM" id="SSF51069">
    <property type="entry name" value="Carbonic anhydrase"/>
    <property type="match status" value="1"/>
</dbReference>
<dbReference type="EC" id="4.2.1.1" evidence="2"/>
<dbReference type="Gene3D" id="3.10.200.10">
    <property type="entry name" value="Alpha carbonic anhydrase"/>
    <property type="match status" value="1"/>
</dbReference>
<keyword evidence="5" id="KW-0456">Lyase</keyword>